<dbReference type="GO" id="GO:0051287">
    <property type="term" value="F:NAD binding"/>
    <property type="evidence" value="ECO:0007669"/>
    <property type="project" value="InterPro"/>
</dbReference>
<dbReference type="UniPathway" id="UPA00244">
    <property type="reaction ID" value="UER00312"/>
</dbReference>
<gene>
    <name evidence="7 8" type="primary">pdxA</name>
    <name evidence="8" type="ORF">CR155_02675</name>
</gene>
<feature type="binding site" evidence="7">
    <location>
        <position position="215"/>
    </location>
    <ligand>
        <name>a divalent metal cation</name>
        <dbReference type="ChEBI" id="CHEBI:60240"/>
        <note>ligand shared between dimeric partners</note>
    </ligand>
</feature>
<sequence length="338" mass="35780">MSKPSLAPVGLTMGDAAGIGPEIIVKLFAAGLPYPTVVYGDAGVLQSTIGQLDMSDALHVELVSAAELAGHSPGSIPVLNRWQALPASLPPGRLSAEAGRGAYEYLCHAIDDAQAGQLRAVVTAPLNKKAMQAAGINFPGHTEILAERTGTSHYAMMLVNPELRVILVTIHLPLQQVSRLITYETELDTIRLAHRACRQAGVEYPRIAVAGLNPHAGEDGRFGQEEITVITPAINQARAEGMNVHGPLPGDTVFMRARQGEFDIVVAQYHDQGLIPVKYLGVDEGVNVTVGLPFVRTSVDHGTAFDIAGQGIADPGSLRCAYDLALSMTPDSAYNPSL</sequence>
<dbReference type="GO" id="GO:0050897">
    <property type="term" value="F:cobalt ion binding"/>
    <property type="evidence" value="ECO:0007669"/>
    <property type="project" value="UniProtKB-UniRule"/>
</dbReference>
<feature type="binding site" evidence="7">
    <location>
        <position position="171"/>
    </location>
    <ligand>
        <name>a divalent metal cation</name>
        <dbReference type="ChEBI" id="CHEBI:60240"/>
        <note>ligand shared between dimeric partners</note>
    </ligand>
</feature>
<keyword evidence="4 7" id="KW-0560">Oxidoreductase</keyword>
<comment type="miscellaneous">
    <text evidence="7">The active site is located at the dimer interface.</text>
</comment>
<keyword evidence="7" id="KW-0460">Magnesium</keyword>
<dbReference type="GO" id="GO:0000287">
    <property type="term" value="F:magnesium ion binding"/>
    <property type="evidence" value="ECO:0007669"/>
    <property type="project" value="UniProtKB-UniRule"/>
</dbReference>
<dbReference type="Gene3D" id="3.40.718.10">
    <property type="entry name" value="Isopropylmalate Dehydrogenase"/>
    <property type="match status" value="1"/>
</dbReference>
<evidence type="ECO:0000256" key="1">
    <source>
        <dbReference type="ARBA" id="ARBA00022490"/>
    </source>
</evidence>
<dbReference type="EMBL" id="PDNV01000002">
    <property type="protein sequence ID" value="PLC55135.1"/>
    <property type="molecule type" value="Genomic_DNA"/>
</dbReference>
<feature type="binding site" evidence="7">
    <location>
        <position position="270"/>
    </location>
    <ligand>
        <name>a divalent metal cation</name>
        <dbReference type="ChEBI" id="CHEBI:60240"/>
        <note>ligand shared between dimeric partners</note>
    </ligand>
</feature>
<dbReference type="InterPro" id="IPR037510">
    <property type="entry name" value="PdxA"/>
</dbReference>
<keyword evidence="1 7" id="KW-0963">Cytoplasm</keyword>
<dbReference type="PANTHER" id="PTHR30004">
    <property type="entry name" value="4-HYDROXYTHREONINE-4-PHOSPHATE DEHYDROGENASE"/>
    <property type="match status" value="1"/>
</dbReference>
<dbReference type="GO" id="GO:0008270">
    <property type="term" value="F:zinc ion binding"/>
    <property type="evidence" value="ECO:0007669"/>
    <property type="project" value="UniProtKB-UniRule"/>
</dbReference>
<keyword evidence="7" id="KW-0862">Zinc</keyword>
<dbReference type="GO" id="GO:0050570">
    <property type="term" value="F:4-hydroxythreonine-4-phosphate dehydrogenase activity"/>
    <property type="evidence" value="ECO:0007669"/>
    <property type="project" value="UniProtKB-UniRule"/>
</dbReference>
<keyword evidence="5 7" id="KW-0520">NAD</keyword>
<comment type="cofactor">
    <cofactor evidence="7">
        <name>Zn(2+)</name>
        <dbReference type="ChEBI" id="CHEBI:29105"/>
    </cofactor>
    <cofactor evidence="7">
        <name>Mg(2+)</name>
        <dbReference type="ChEBI" id="CHEBI:18420"/>
    </cofactor>
    <cofactor evidence="7">
        <name>Co(2+)</name>
        <dbReference type="ChEBI" id="CHEBI:48828"/>
    </cofactor>
    <text evidence="7">Binds 1 divalent metal cation per subunit. Can use ions such as Zn(2+), Mg(2+) or Co(2+).</text>
</comment>
<evidence type="ECO:0000256" key="3">
    <source>
        <dbReference type="ARBA" id="ARBA00022857"/>
    </source>
</evidence>
<feature type="binding site" evidence="7">
    <location>
        <position position="278"/>
    </location>
    <ligand>
        <name>substrate</name>
    </ligand>
</feature>
<comment type="function">
    <text evidence="7">Catalyzes the NAD(P)-dependent oxidation of 4-(phosphooxy)-L-threonine (HTP) into 2-amino-3-oxo-4-(phosphooxy)butyric acid which spontaneously decarboxylates to form 3-amino-2-oxopropyl phosphate (AHAP).</text>
</comment>
<proteinExistence type="inferred from homology"/>
<protein>
    <recommendedName>
        <fullName evidence="7">4-hydroxythreonine-4-phosphate dehydrogenase</fullName>
        <ecNumber evidence="7">1.1.1.262</ecNumber>
    </recommendedName>
    <alternativeName>
        <fullName evidence="7">4-(phosphohydroxy)-L-threonine dehydrogenase</fullName>
    </alternativeName>
</protein>
<dbReference type="HAMAP" id="MF_00536">
    <property type="entry name" value="PdxA"/>
    <property type="match status" value="1"/>
</dbReference>
<dbReference type="OrthoDB" id="9801783at2"/>
<comment type="subcellular location">
    <subcellularLocation>
        <location evidence="7">Cytoplasm</location>
    </subcellularLocation>
</comment>
<comment type="catalytic activity">
    <reaction evidence="7">
        <text>4-(phosphooxy)-L-threonine + NAD(+) = 3-amino-2-oxopropyl phosphate + CO2 + NADH</text>
        <dbReference type="Rhea" id="RHEA:32275"/>
        <dbReference type="ChEBI" id="CHEBI:16526"/>
        <dbReference type="ChEBI" id="CHEBI:57279"/>
        <dbReference type="ChEBI" id="CHEBI:57540"/>
        <dbReference type="ChEBI" id="CHEBI:57945"/>
        <dbReference type="ChEBI" id="CHEBI:58452"/>
        <dbReference type="EC" id="1.1.1.262"/>
    </reaction>
</comment>
<dbReference type="GO" id="GO:0005737">
    <property type="term" value="C:cytoplasm"/>
    <property type="evidence" value="ECO:0007669"/>
    <property type="project" value="UniProtKB-SubCell"/>
</dbReference>
<keyword evidence="6 7" id="KW-0664">Pyridoxine biosynthesis</keyword>
<evidence type="ECO:0000256" key="6">
    <source>
        <dbReference type="ARBA" id="ARBA00023096"/>
    </source>
</evidence>
<organism evidence="8 9">
    <name type="scientific">Pollutimonas nitritireducens</name>
    <dbReference type="NCBI Taxonomy" id="2045209"/>
    <lineage>
        <taxon>Bacteria</taxon>
        <taxon>Pseudomonadati</taxon>
        <taxon>Pseudomonadota</taxon>
        <taxon>Betaproteobacteria</taxon>
        <taxon>Burkholderiales</taxon>
        <taxon>Alcaligenaceae</taxon>
        <taxon>Pollutimonas</taxon>
    </lineage>
</organism>
<feature type="binding site" evidence="7">
    <location>
        <position position="141"/>
    </location>
    <ligand>
        <name>substrate</name>
    </ligand>
</feature>
<evidence type="ECO:0000256" key="2">
    <source>
        <dbReference type="ARBA" id="ARBA00022723"/>
    </source>
</evidence>
<dbReference type="Pfam" id="PF04166">
    <property type="entry name" value="PdxA"/>
    <property type="match status" value="1"/>
</dbReference>
<comment type="pathway">
    <text evidence="7">Cofactor biosynthesis; pyridoxine 5'-phosphate biosynthesis; pyridoxine 5'-phosphate from D-erythrose 4-phosphate: step 4/5.</text>
</comment>
<evidence type="ECO:0000313" key="9">
    <source>
        <dbReference type="Proteomes" id="UP000234328"/>
    </source>
</evidence>
<evidence type="ECO:0000313" key="8">
    <source>
        <dbReference type="EMBL" id="PLC55135.1"/>
    </source>
</evidence>
<keyword evidence="2 7" id="KW-0479">Metal-binding</keyword>
<dbReference type="NCBIfam" id="TIGR00557">
    <property type="entry name" value="pdxA"/>
    <property type="match status" value="1"/>
</dbReference>
<evidence type="ECO:0000256" key="7">
    <source>
        <dbReference type="HAMAP-Rule" id="MF_00536"/>
    </source>
</evidence>
<dbReference type="RefSeq" id="WP_102068460.1">
    <property type="nucleotide sequence ID" value="NZ_PDNV01000002.1"/>
</dbReference>
<dbReference type="Proteomes" id="UP000234328">
    <property type="component" value="Unassembled WGS sequence"/>
</dbReference>
<comment type="caution">
    <text evidence="8">The sequence shown here is derived from an EMBL/GenBank/DDBJ whole genome shotgun (WGS) entry which is preliminary data.</text>
</comment>
<keyword evidence="9" id="KW-1185">Reference proteome</keyword>
<evidence type="ECO:0000256" key="5">
    <source>
        <dbReference type="ARBA" id="ARBA00023027"/>
    </source>
</evidence>
<dbReference type="PANTHER" id="PTHR30004:SF6">
    <property type="entry name" value="D-THREONATE 4-PHOSPHATE DEHYDROGENASE"/>
    <property type="match status" value="1"/>
</dbReference>
<dbReference type="AlphaFoldDB" id="A0A2N4UJG8"/>
<accession>A0A2N4UJG8</accession>
<dbReference type="GO" id="GO:0008615">
    <property type="term" value="P:pyridoxine biosynthetic process"/>
    <property type="evidence" value="ECO:0007669"/>
    <property type="project" value="UniProtKB-UniRule"/>
</dbReference>
<keyword evidence="7" id="KW-0170">Cobalt</keyword>
<keyword evidence="3 7" id="KW-0521">NADP</keyword>
<feature type="binding site" evidence="7">
    <location>
        <position position="142"/>
    </location>
    <ligand>
        <name>substrate</name>
    </ligand>
</feature>
<dbReference type="EC" id="1.1.1.262" evidence="7"/>
<reference evidence="8 9" key="1">
    <citation type="submission" date="2017-10" db="EMBL/GenBank/DDBJ databases">
        <title>Two draft genome sequences of Pusillimonas sp. strains isolated from a nitrate- and radionuclide-contaminated groundwater in Russia.</title>
        <authorList>
            <person name="Grouzdev D.S."/>
            <person name="Tourova T.P."/>
            <person name="Goeva M.A."/>
            <person name="Babich T.L."/>
            <person name="Sokolova D.S."/>
            <person name="Abdullin R."/>
            <person name="Poltaraus A.B."/>
            <person name="Toshchakov S.V."/>
            <person name="Nazina T.N."/>
        </authorList>
    </citation>
    <scope>NUCLEOTIDE SEQUENCE [LARGE SCALE GENOMIC DNA]</scope>
    <source>
        <strain evidence="8 9">JR1/69-2-13</strain>
    </source>
</reference>
<comment type="subunit">
    <text evidence="7">Homodimer.</text>
</comment>
<dbReference type="GO" id="GO:0042823">
    <property type="term" value="P:pyridoxal phosphate biosynthetic process"/>
    <property type="evidence" value="ECO:0007669"/>
    <property type="project" value="UniProtKB-UniRule"/>
</dbReference>
<feature type="binding site" evidence="7">
    <location>
        <position position="287"/>
    </location>
    <ligand>
        <name>substrate</name>
    </ligand>
</feature>
<dbReference type="SUPFAM" id="SSF53659">
    <property type="entry name" value="Isocitrate/Isopropylmalate dehydrogenase-like"/>
    <property type="match status" value="1"/>
</dbReference>
<comment type="similarity">
    <text evidence="7">Belongs to the PdxA family.</text>
</comment>
<name>A0A2N4UJG8_9BURK</name>
<evidence type="ECO:0000256" key="4">
    <source>
        <dbReference type="ARBA" id="ARBA00023002"/>
    </source>
</evidence>
<dbReference type="InterPro" id="IPR005255">
    <property type="entry name" value="PdxA_fam"/>
</dbReference>
<feature type="binding site" evidence="7">
    <location>
        <position position="296"/>
    </location>
    <ligand>
        <name>substrate</name>
    </ligand>
</feature>